<dbReference type="EMBL" id="LT559118">
    <property type="protein sequence ID" value="SBP00168.1"/>
    <property type="molecule type" value="Genomic_DNA"/>
</dbReference>
<protein>
    <recommendedName>
        <fullName evidence="3">Secreted protein</fullName>
    </recommendedName>
</protein>
<dbReference type="AlphaFoldDB" id="A0A1M4EMW7"/>
<dbReference type="PROSITE" id="PS51257">
    <property type="entry name" value="PROKAR_LIPOPROTEIN"/>
    <property type="match status" value="1"/>
</dbReference>
<gene>
    <name evidence="2" type="ORF">BN4615_P9684</name>
</gene>
<proteinExistence type="predicted"/>
<evidence type="ECO:0008006" key="3">
    <source>
        <dbReference type="Google" id="ProtNLM"/>
    </source>
</evidence>
<evidence type="ECO:0000256" key="1">
    <source>
        <dbReference type="SAM" id="SignalP"/>
    </source>
</evidence>
<feature type="signal peptide" evidence="1">
    <location>
        <begin position="1"/>
        <end position="25"/>
    </location>
</feature>
<reference evidence="2" key="1">
    <citation type="submission" date="2016-04" db="EMBL/GenBank/DDBJ databases">
        <authorList>
            <person name="Evans L.H."/>
            <person name="Alamgir A."/>
            <person name="Owens N."/>
            <person name="Weber N.D."/>
            <person name="Virtaneva K."/>
            <person name="Barbian K."/>
            <person name="Babar A."/>
            <person name="Rosenke K."/>
        </authorList>
    </citation>
    <scope>NUCLEOTIDE SEQUENCE</scope>
    <source>
        <strain evidence="2">Nono1</strain>
    </source>
</reference>
<evidence type="ECO:0000313" key="2">
    <source>
        <dbReference type="EMBL" id="SBP00168.1"/>
    </source>
</evidence>
<accession>A0A1M4EMW7</accession>
<sequence>MTPPRRRLAVAAATLTIAAFTTACGAIGQAVDCTQVSQEITKITTEYSSSLSSAATDPAAIDKASQETADKLKSLASKYDGDLASAVNDMAALFEGIKSDNIAAASDTMSKIPDIQAKIVSACG</sequence>
<keyword evidence="1" id="KW-0732">Signal</keyword>
<feature type="chain" id="PRO_5039605402" description="Secreted protein" evidence="1">
    <location>
        <begin position="26"/>
        <end position="124"/>
    </location>
</feature>
<organism evidence="2">
    <name type="scientific">Nonomuraea gerenzanensis</name>
    <dbReference type="NCBI Taxonomy" id="93944"/>
    <lineage>
        <taxon>Bacteria</taxon>
        <taxon>Bacillati</taxon>
        <taxon>Actinomycetota</taxon>
        <taxon>Actinomycetes</taxon>
        <taxon>Streptosporangiales</taxon>
        <taxon>Streptosporangiaceae</taxon>
        <taxon>Nonomuraea</taxon>
    </lineage>
</organism>
<name>A0A1M4EMW7_9ACTN</name>
<dbReference type="RefSeq" id="WP_225268784.1">
    <property type="nucleotide sequence ID" value="NZ_CP084058.1"/>
</dbReference>